<dbReference type="InterPro" id="IPR028000">
    <property type="entry name" value="Pma1"/>
</dbReference>
<organism evidence="4 5">
    <name type="scientific">Sporothrix stenoceras</name>
    <dbReference type="NCBI Taxonomy" id="5173"/>
    <lineage>
        <taxon>Eukaryota</taxon>
        <taxon>Fungi</taxon>
        <taxon>Dikarya</taxon>
        <taxon>Ascomycota</taxon>
        <taxon>Pezizomycotina</taxon>
        <taxon>Sordariomycetes</taxon>
        <taxon>Sordariomycetidae</taxon>
        <taxon>Ophiostomatales</taxon>
        <taxon>Ophiostomataceae</taxon>
        <taxon>Sporothrix</taxon>
    </lineage>
</organism>
<keyword evidence="5" id="KW-1185">Reference proteome</keyword>
<feature type="compositionally biased region" description="Basic and acidic residues" evidence="1">
    <location>
        <begin position="349"/>
        <end position="362"/>
    </location>
</feature>
<keyword evidence="2" id="KW-0812">Transmembrane</keyword>
<reference evidence="4 5" key="1">
    <citation type="journal article" date="2024" name="IMA Fungus">
        <title>IMA Genome - F19 : A genome assembly and annotation guide to empower mycologists, including annotated draft genome sequences of Ceratocystis pirilliformis, Diaporthe australafricana, Fusarium ophioides, Paecilomyces lecythidis, and Sporothrix stenoceras.</title>
        <authorList>
            <person name="Aylward J."/>
            <person name="Wilson A.M."/>
            <person name="Visagie C.M."/>
            <person name="Spraker J."/>
            <person name="Barnes I."/>
            <person name="Buitendag C."/>
            <person name="Ceriani C."/>
            <person name="Del Mar Angel L."/>
            <person name="du Plessis D."/>
            <person name="Fuchs T."/>
            <person name="Gasser K."/>
            <person name="Kramer D."/>
            <person name="Li W."/>
            <person name="Munsamy K."/>
            <person name="Piso A."/>
            <person name="Price J.L."/>
            <person name="Sonnekus B."/>
            <person name="Thomas C."/>
            <person name="van der Nest A."/>
            <person name="van Dijk A."/>
            <person name="van Heerden A."/>
            <person name="van Vuuren N."/>
            <person name="Yilmaz N."/>
            <person name="Duong T.A."/>
            <person name="van der Merwe N.A."/>
            <person name="Wingfield M.J."/>
            <person name="Wingfield B.D."/>
        </authorList>
    </citation>
    <scope>NUCLEOTIDE SEQUENCE [LARGE SCALE GENOMIC DNA]</scope>
    <source>
        <strain evidence="4 5">CMW 5346</strain>
    </source>
</reference>
<name>A0ABR3Z7H9_9PEZI</name>
<sequence length="362" mass="37054">MHLTSGAILALSLAGRATATAIAVEPRATTTASFPGPWVTIDGAGHVSTVTPSLSGKSTVSAPPTALTKPTPYILSINGHATTTTASPPVASATGPGTAGAFMACSSGQDAATDQKATFCQPRAGTQIATNHTYFVVWDPSSFSVNSNVEILGAYGNGQGFTSEPLEAHSGFYAWTVPSSLVAAHGDSAGHVNVTFALAYNASTIPDAAAASNGTIELLKLQGPSVLVTNTVVLPHTKHHHRVAAVAIAVPVVVGAAVLCLLGFCVWSYRHHGHLPCIGGLVSRRTSSFSAKGYGVRQSYGQRTGSTGQAGTYGPGLHNNVFAPPPPDSSYGPASTGPISATPTGRSNAFRDELKRQEDARR</sequence>
<dbReference type="Proteomes" id="UP001583186">
    <property type="component" value="Unassembled WGS sequence"/>
</dbReference>
<feature type="signal peptide" evidence="3">
    <location>
        <begin position="1"/>
        <end position="19"/>
    </location>
</feature>
<keyword evidence="2" id="KW-0472">Membrane</keyword>
<dbReference type="Pfam" id="PF14610">
    <property type="entry name" value="Psg1"/>
    <property type="match status" value="1"/>
</dbReference>
<accession>A0ABR3Z7H9</accession>
<evidence type="ECO:0000256" key="3">
    <source>
        <dbReference type="SAM" id="SignalP"/>
    </source>
</evidence>
<evidence type="ECO:0000256" key="2">
    <source>
        <dbReference type="SAM" id="Phobius"/>
    </source>
</evidence>
<keyword evidence="3" id="KW-0732">Signal</keyword>
<feature type="compositionally biased region" description="Polar residues" evidence="1">
    <location>
        <begin position="299"/>
        <end position="310"/>
    </location>
</feature>
<gene>
    <name evidence="4" type="ORF">Sste5346_005297</name>
</gene>
<keyword evidence="2" id="KW-1133">Transmembrane helix</keyword>
<proteinExistence type="predicted"/>
<protein>
    <submittedName>
        <fullName evidence="4">Uncharacterized protein</fullName>
    </submittedName>
</protein>
<feature type="transmembrane region" description="Helical" evidence="2">
    <location>
        <begin position="243"/>
        <end position="267"/>
    </location>
</feature>
<comment type="caution">
    <text evidence="4">The sequence shown here is derived from an EMBL/GenBank/DDBJ whole genome shotgun (WGS) entry which is preliminary data.</text>
</comment>
<feature type="region of interest" description="Disordered" evidence="1">
    <location>
        <begin position="298"/>
        <end position="362"/>
    </location>
</feature>
<evidence type="ECO:0000313" key="4">
    <source>
        <dbReference type="EMBL" id="KAL1895489.1"/>
    </source>
</evidence>
<dbReference type="EMBL" id="JAWCUI010000027">
    <property type="protein sequence ID" value="KAL1895489.1"/>
    <property type="molecule type" value="Genomic_DNA"/>
</dbReference>
<evidence type="ECO:0000256" key="1">
    <source>
        <dbReference type="SAM" id="MobiDB-lite"/>
    </source>
</evidence>
<evidence type="ECO:0000313" key="5">
    <source>
        <dbReference type="Proteomes" id="UP001583186"/>
    </source>
</evidence>
<feature type="chain" id="PRO_5047250441" evidence="3">
    <location>
        <begin position="20"/>
        <end position="362"/>
    </location>
</feature>
<feature type="compositionally biased region" description="Polar residues" evidence="1">
    <location>
        <begin position="337"/>
        <end position="347"/>
    </location>
</feature>